<dbReference type="Proteomes" id="UP000009080">
    <property type="component" value="Chromosome"/>
</dbReference>
<dbReference type="InterPro" id="IPR013780">
    <property type="entry name" value="Glyco_hydro_b"/>
</dbReference>
<dbReference type="Gene3D" id="2.60.40.1180">
    <property type="entry name" value="Golgi alpha-mannosidase II"/>
    <property type="match status" value="1"/>
</dbReference>
<evidence type="ECO:0000256" key="11">
    <source>
        <dbReference type="PIRSR" id="PIRSR000463-1"/>
    </source>
</evidence>
<dbReference type="CDD" id="cd02855">
    <property type="entry name" value="E_set_GBE_prok_N"/>
    <property type="match status" value="1"/>
</dbReference>
<dbReference type="InterPro" id="IPR006048">
    <property type="entry name" value="A-amylase/branching_C"/>
</dbReference>
<keyword evidence="5 10" id="KW-0321">Glycogen metabolism</keyword>
<evidence type="ECO:0000256" key="10">
    <source>
        <dbReference type="HAMAP-Rule" id="MF_00685"/>
    </source>
</evidence>
<evidence type="ECO:0000313" key="14">
    <source>
        <dbReference type="Proteomes" id="UP000009080"/>
    </source>
</evidence>
<dbReference type="InterPro" id="IPR017853">
    <property type="entry name" value="GH"/>
</dbReference>
<dbReference type="PANTHER" id="PTHR43651:SF3">
    <property type="entry name" value="1,4-ALPHA-GLUCAN-BRANCHING ENZYME"/>
    <property type="match status" value="1"/>
</dbReference>
<dbReference type="SUPFAM" id="SSF81296">
    <property type="entry name" value="E set domains"/>
    <property type="match status" value="2"/>
</dbReference>
<dbReference type="FunFam" id="3.20.20.80:FF:000003">
    <property type="entry name" value="1,4-alpha-glucan branching enzyme GlgB"/>
    <property type="match status" value="1"/>
</dbReference>
<dbReference type="GO" id="GO:0043169">
    <property type="term" value="F:cation binding"/>
    <property type="evidence" value="ECO:0007669"/>
    <property type="project" value="InterPro"/>
</dbReference>
<dbReference type="FunFam" id="2.60.40.10:FF:000169">
    <property type="entry name" value="1,4-alpha-glucan branching enzyme GlgB"/>
    <property type="match status" value="1"/>
</dbReference>
<dbReference type="EC" id="2.4.1.18" evidence="10"/>
<dbReference type="SUPFAM" id="SSF51011">
    <property type="entry name" value="Glycosyl hydrolase domain"/>
    <property type="match status" value="1"/>
</dbReference>
<dbReference type="Pfam" id="PF00128">
    <property type="entry name" value="Alpha-amylase"/>
    <property type="match status" value="1"/>
</dbReference>
<sequence length="739" mass="85537">MEKNKNMGILTDDVITSIVNSDCEDVFSVLGCHQINQHEIEFRVFMPDADLVEIFSYQDQTLILALTKVHPDGLFCGRMQGERLEKYCVNVKYGSEFYLQEDPYRFGSAIGEQDLYLFGEGTHERAYHFMGAQMKTVDGVNGCQFAVWAPNARRVSVVGDFNLWDGRKHMMRKHIPSGIWEIFIPGVSEGAHYKYEIKTREGHLLPHKADPYGFYAQHPPEKASRIYDNQRYQWQDEAWHTAKQRFTKRDKAVSIYEVHLGSWKRKPQEGNRYLSYRELAQELIPYVKDMGFTHIQLMPVSEFPFDGSWGYQPIGLFAPTSRFGTPDDFKYFVDQCHQAEIAVLIDWVPGHFPTDEHGLGRFDGTPLYEHADARQGFHPDWNTYIYNYGRKEVATYLMANALFWFDVFHIDGLRVDAVASMLYLDYSRKEGEWLPNAYGGRENLEAIDFLKHVNERVYRHFPDAMMVAEESTAWPGVSKPTHFGGLGFGFKWNMGWMNDSLEYISKESIHRQYHHHDMTFSLYYAFSENFILPLSHDEVVHGKRSILGRMPGDSWQQFANMRVYYAFMWAHPGKKLLFMGSEFAQGAEWNHNHSLDWHQLDIDEHASVQRLVADLNRFYVNTPALYEVDGEGDGFEWVEADDRHNSVFAFYRKGNKPKDKVLVVCNFTPVVRENYRVGVNEPGTYTEVLNTDNSRYGGGNIGNAKPLQAENEPWHFRDNSIVITLPPLAAVIFSIEVDA</sequence>
<keyword evidence="6 10" id="KW-0328">Glycosyltransferase</keyword>
<comment type="catalytic activity">
    <reaction evidence="1 10">
        <text>Transfers a segment of a (1-&gt;4)-alpha-D-glucan chain to a primary hydroxy group in a similar glucan chain.</text>
        <dbReference type="EC" id="2.4.1.18"/>
    </reaction>
</comment>
<keyword evidence="9 10" id="KW-0119">Carbohydrate metabolism</keyword>
<dbReference type="CAZy" id="GH13">
    <property type="family name" value="Glycoside Hydrolase Family 13"/>
</dbReference>
<comment type="subunit">
    <text evidence="10">Monomer.</text>
</comment>
<dbReference type="GO" id="GO:0004553">
    <property type="term" value="F:hydrolase activity, hydrolyzing O-glycosyl compounds"/>
    <property type="evidence" value="ECO:0007669"/>
    <property type="project" value="InterPro"/>
</dbReference>
<dbReference type="InterPro" id="IPR004193">
    <property type="entry name" value="Glyco_hydro_13_N"/>
</dbReference>
<dbReference type="STRING" id="377629.TERTU_0936"/>
<dbReference type="InterPro" id="IPR006047">
    <property type="entry name" value="GH13_cat_dom"/>
</dbReference>
<evidence type="ECO:0000256" key="4">
    <source>
        <dbReference type="ARBA" id="ARBA00009000"/>
    </source>
</evidence>
<dbReference type="KEGG" id="ttu:TERTU_0936"/>
<dbReference type="NCBIfam" id="NF008967">
    <property type="entry name" value="PRK12313.1"/>
    <property type="match status" value="1"/>
</dbReference>
<dbReference type="AlphaFoldDB" id="C5BQ89"/>
<dbReference type="Pfam" id="PF02806">
    <property type="entry name" value="Alpha-amylase_C"/>
    <property type="match status" value="1"/>
</dbReference>
<gene>
    <name evidence="10 13" type="primary">glgB</name>
    <name evidence="13" type="ordered locus">TERTU_0936</name>
</gene>
<dbReference type="InterPro" id="IPR037439">
    <property type="entry name" value="Branching_enzy"/>
</dbReference>
<proteinExistence type="inferred from homology"/>
<comment type="similarity">
    <text evidence="4 10">Belongs to the glycosyl hydrolase 13 family. GlgB subfamily.</text>
</comment>
<dbReference type="InterPro" id="IPR014756">
    <property type="entry name" value="Ig_E-set"/>
</dbReference>
<feature type="domain" description="Glycosyl hydrolase family 13 catalytic" evidence="12">
    <location>
        <begin position="257"/>
        <end position="617"/>
    </location>
</feature>
<dbReference type="GO" id="GO:0005829">
    <property type="term" value="C:cytosol"/>
    <property type="evidence" value="ECO:0007669"/>
    <property type="project" value="TreeGrafter"/>
</dbReference>
<dbReference type="Pfam" id="PF22019">
    <property type="entry name" value="GlgB_N"/>
    <property type="match status" value="1"/>
</dbReference>
<evidence type="ECO:0000256" key="5">
    <source>
        <dbReference type="ARBA" id="ARBA00022600"/>
    </source>
</evidence>
<dbReference type="EMBL" id="CP001614">
    <property type="protein sequence ID" value="ACR11352.1"/>
    <property type="molecule type" value="Genomic_DNA"/>
</dbReference>
<dbReference type="HAMAP" id="MF_00685">
    <property type="entry name" value="GlgB"/>
    <property type="match status" value="1"/>
</dbReference>
<reference evidence="13 14" key="1">
    <citation type="journal article" date="2009" name="PLoS ONE">
        <title>The complete genome of Teredinibacter turnerae T7901: an intracellular endosymbiont of marine wood-boring bivalves (shipworms).</title>
        <authorList>
            <person name="Yang J.C."/>
            <person name="Madupu R."/>
            <person name="Durkin A.S."/>
            <person name="Ekborg N.A."/>
            <person name="Pedamallu C.S."/>
            <person name="Hostetler J.B."/>
            <person name="Radune D."/>
            <person name="Toms B.S."/>
            <person name="Henrissat B."/>
            <person name="Coutinho P.M."/>
            <person name="Schwarz S."/>
            <person name="Field L."/>
            <person name="Trindade-Silva A.E."/>
            <person name="Soares C.A.G."/>
            <person name="Elshahawi S."/>
            <person name="Hanora A."/>
            <person name="Schmidt E.W."/>
            <person name="Haygood M.G."/>
            <person name="Posfai J."/>
            <person name="Benner J."/>
            <person name="Madinger C."/>
            <person name="Nove J."/>
            <person name="Anton B."/>
            <person name="Chaudhary K."/>
            <person name="Foster J."/>
            <person name="Holman A."/>
            <person name="Kumar S."/>
            <person name="Lessard P.A."/>
            <person name="Luyten Y.A."/>
            <person name="Slatko B."/>
            <person name="Wood N."/>
            <person name="Wu B."/>
            <person name="Teplitski M."/>
            <person name="Mougous J.D."/>
            <person name="Ward N."/>
            <person name="Eisen J.A."/>
            <person name="Badger J.H."/>
            <person name="Distel D.L."/>
        </authorList>
    </citation>
    <scope>NUCLEOTIDE SEQUENCE [LARGE SCALE GENOMIC DNA]</scope>
    <source>
        <strain evidence="14">ATCC 39867 / T7901</strain>
    </source>
</reference>
<evidence type="ECO:0000256" key="6">
    <source>
        <dbReference type="ARBA" id="ARBA00022676"/>
    </source>
</evidence>
<comment type="function">
    <text evidence="2 10">Catalyzes the formation of the alpha-1,6-glucosidic linkages in glycogen by scission of a 1,4-alpha-linked oligosaccharide from growing alpha-1,4-glucan chains and the subsequent attachment of the oligosaccharide to the alpha-1,6 position.</text>
</comment>
<dbReference type="PIRSF" id="PIRSF000463">
    <property type="entry name" value="GlgB"/>
    <property type="match status" value="1"/>
</dbReference>
<comment type="pathway">
    <text evidence="3 10">Glycan biosynthesis; glycogen biosynthesis.</text>
</comment>
<dbReference type="InterPro" id="IPR054169">
    <property type="entry name" value="GlgB_N"/>
</dbReference>
<dbReference type="CAZy" id="CBM48">
    <property type="family name" value="Carbohydrate-Binding Module Family 48"/>
</dbReference>
<protein>
    <recommendedName>
        <fullName evidence="10">1,4-alpha-glucan branching enzyme GlgB</fullName>
        <ecNumber evidence="10">2.4.1.18</ecNumber>
    </recommendedName>
    <alternativeName>
        <fullName evidence="10">1,4-alpha-D-glucan:1,4-alpha-D-glucan 6-glucosyl-transferase</fullName>
    </alternativeName>
    <alternativeName>
        <fullName evidence="10">Alpha-(1-&gt;4)-glucan branching enzyme</fullName>
    </alternativeName>
    <alternativeName>
        <fullName evidence="10">Glycogen branching enzyme</fullName>
        <shortName evidence="10">BE</shortName>
    </alternativeName>
</protein>
<dbReference type="SUPFAM" id="SSF51445">
    <property type="entry name" value="(Trans)glycosidases"/>
    <property type="match status" value="1"/>
</dbReference>
<dbReference type="PANTHER" id="PTHR43651">
    <property type="entry name" value="1,4-ALPHA-GLUCAN-BRANCHING ENZYME"/>
    <property type="match status" value="1"/>
</dbReference>
<dbReference type="NCBIfam" id="TIGR01515">
    <property type="entry name" value="branching_enzym"/>
    <property type="match status" value="1"/>
</dbReference>
<keyword evidence="8 10" id="KW-0320">Glycogen biosynthesis</keyword>
<accession>C5BQ89</accession>
<dbReference type="GO" id="GO:0005978">
    <property type="term" value="P:glycogen biosynthetic process"/>
    <property type="evidence" value="ECO:0007669"/>
    <property type="project" value="UniProtKB-UniRule"/>
</dbReference>
<evidence type="ECO:0000256" key="1">
    <source>
        <dbReference type="ARBA" id="ARBA00000826"/>
    </source>
</evidence>
<dbReference type="Pfam" id="PF02922">
    <property type="entry name" value="CBM_48"/>
    <property type="match status" value="1"/>
</dbReference>
<evidence type="ECO:0000313" key="13">
    <source>
        <dbReference type="EMBL" id="ACR11352.1"/>
    </source>
</evidence>
<dbReference type="eggNOG" id="COG0296">
    <property type="taxonomic scope" value="Bacteria"/>
</dbReference>
<dbReference type="InterPro" id="IPR006407">
    <property type="entry name" value="GlgB"/>
</dbReference>
<dbReference type="NCBIfam" id="NF003811">
    <property type="entry name" value="PRK05402.1"/>
    <property type="match status" value="1"/>
</dbReference>
<dbReference type="GO" id="GO:0003844">
    <property type="term" value="F:1,4-alpha-glucan branching enzyme activity"/>
    <property type="evidence" value="ECO:0007669"/>
    <property type="project" value="UniProtKB-UniRule"/>
</dbReference>
<dbReference type="Gene3D" id="2.60.40.10">
    <property type="entry name" value="Immunoglobulins"/>
    <property type="match status" value="2"/>
</dbReference>
<dbReference type="Gene3D" id="3.20.20.80">
    <property type="entry name" value="Glycosidases"/>
    <property type="match status" value="1"/>
</dbReference>
<keyword evidence="7 10" id="KW-0808">Transferase</keyword>
<evidence type="ECO:0000259" key="12">
    <source>
        <dbReference type="SMART" id="SM00642"/>
    </source>
</evidence>
<name>C5BQ89_TERTT</name>
<feature type="active site" description="Proton donor" evidence="10 11">
    <location>
        <position position="469"/>
    </location>
</feature>
<dbReference type="FunFam" id="2.60.40.1180:FF:000002">
    <property type="entry name" value="1,4-alpha-glucan branching enzyme GlgB"/>
    <property type="match status" value="1"/>
</dbReference>
<dbReference type="SMART" id="SM00642">
    <property type="entry name" value="Aamy"/>
    <property type="match status" value="1"/>
</dbReference>
<keyword evidence="14" id="KW-1185">Reference proteome</keyword>
<evidence type="ECO:0000256" key="7">
    <source>
        <dbReference type="ARBA" id="ARBA00022679"/>
    </source>
</evidence>
<dbReference type="InterPro" id="IPR044143">
    <property type="entry name" value="GlgB_N_E_set_prok"/>
</dbReference>
<evidence type="ECO:0000256" key="8">
    <source>
        <dbReference type="ARBA" id="ARBA00023056"/>
    </source>
</evidence>
<organism evidence="13 14">
    <name type="scientific">Teredinibacter turnerae (strain ATCC 39867 / T7901)</name>
    <dbReference type="NCBI Taxonomy" id="377629"/>
    <lineage>
        <taxon>Bacteria</taxon>
        <taxon>Pseudomonadati</taxon>
        <taxon>Pseudomonadota</taxon>
        <taxon>Gammaproteobacteria</taxon>
        <taxon>Cellvibrionales</taxon>
        <taxon>Cellvibrionaceae</taxon>
        <taxon>Teredinibacter</taxon>
    </lineage>
</organism>
<feature type="active site" description="Nucleophile" evidence="10 11">
    <location>
        <position position="416"/>
    </location>
</feature>
<dbReference type="CDD" id="cd11322">
    <property type="entry name" value="AmyAc_Glg_BE"/>
    <property type="match status" value="1"/>
</dbReference>
<evidence type="ECO:0000256" key="9">
    <source>
        <dbReference type="ARBA" id="ARBA00023277"/>
    </source>
</evidence>
<dbReference type="InterPro" id="IPR013783">
    <property type="entry name" value="Ig-like_fold"/>
</dbReference>
<dbReference type="HOGENOM" id="CLU_004245_3_2_6"/>
<dbReference type="UniPathway" id="UPA00164"/>
<evidence type="ECO:0000256" key="2">
    <source>
        <dbReference type="ARBA" id="ARBA00002953"/>
    </source>
</evidence>
<evidence type="ECO:0000256" key="3">
    <source>
        <dbReference type="ARBA" id="ARBA00004964"/>
    </source>
</evidence>